<reference evidence="2 3" key="2">
    <citation type="journal article" date="2012" name="Stand. Genomic Sci.">
        <title>Complete Genome Sequence of Clostridium clariflavum DSM 19732.</title>
        <authorList>
            <person name="Izquierdo J.A."/>
            <person name="Goodwin L."/>
            <person name="Davenport K.W."/>
            <person name="Teshima H."/>
            <person name="Bruce D."/>
            <person name="Detter C."/>
            <person name="Tapia R."/>
            <person name="Han S."/>
            <person name="Land M."/>
            <person name="Hauser L."/>
            <person name="Jeffries C.D."/>
            <person name="Han J."/>
            <person name="Pitluck S."/>
            <person name="Nolan M."/>
            <person name="Chen A."/>
            <person name="Huntemann M."/>
            <person name="Mavromatis K."/>
            <person name="Mikhailova N."/>
            <person name="Liolios K."/>
            <person name="Woyke T."/>
            <person name="Lynd L.R."/>
        </authorList>
    </citation>
    <scope>NUCLEOTIDE SEQUENCE [LARGE SCALE GENOMIC DNA]</scope>
    <source>
        <strain evidence="3">DSM 19732 / NBRC 101661 / EBR45</strain>
    </source>
</reference>
<dbReference type="KEGG" id="ccl:Clocl_1009"/>
<name>G8LX34_ACECE</name>
<proteinExistence type="predicted"/>
<organism evidence="2 3">
    <name type="scientific">Acetivibrio clariflavus (strain DSM 19732 / NBRC 101661 / EBR45)</name>
    <name type="common">Clostridium clariflavum</name>
    <dbReference type="NCBI Taxonomy" id="720554"/>
    <lineage>
        <taxon>Bacteria</taxon>
        <taxon>Bacillati</taxon>
        <taxon>Bacillota</taxon>
        <taxon>Clostridia</taxon>
        <taxon>Eubacteriales</taxon>
        <taxon>Oscillospiraceae</taxon>
        <taxon>Acetivibrio</taxon>
    </lineage>
</organism>
<feature type="region of interest" description="Disordered" evidence="1">
    <location>
        <begin position="44"/>
        <end position="63"/>
    </location>
</feature>
<gene>
    <name evidence="2" type="ordered locus">Clocl_1009</name>
</gene>
<dbReference type="Proteomes" id="UP000005435">
    <property type="component" value="Chromosome"/>
</dbReference>
<dbReference type="EMBL" id="CP003065">
    <property type="protein sequence ID" value="AEV67686.1"/>
    <property type="molecule type" value="Genomic_DNA"/>
</dbReference>
<dbReference type="AlphaFoldDB" id="G8LX34"/>
<evidence type="ECO:0000313" key="2">
    <source>
        <dbReference type="EMBL" id="AEV67686.1"/>
    </source>
</evidence>
<keyword evidence="3" id="KW-1185">Reference proteome</keyword>
<protein>
    <submittedName>
        <fullName evidence="2">Uncharacterized protein</fullName>
    </submittedName>
</protein>
<evidence type="ECO:0000313" key="3">
    <source>
        <dbReference type="Proteomes" id="UP000005435"/>
    </source>
</evidence>
<sequence>MINFDTEDLIYKALVLQGGMIVKENNSWKRTAFLKEQCGEKNQDIETSLENKDSNSLDSNEKTKKSLEELGYSFEVGV</sequence>
<reference evidence="3" key="1">
    <citation type="submission" date="2011-12" db="EMBL/GenBank/DDBJ databases">
        <title>Complete sequence of Clostridium clariflavum DSM 19732.</title>
        <authorList>
            <consortium name="US DOE Joint Genome Institute"/>
            <person name="Lucas S."/>
            <person name="Han J."/>
            <person name="Lapidus A."/>
            <person name="Cheng J.-F."/>
            <person name="Goodwin L."/>
            <person name="Pitluck S."/>
            <person name="Peters L."/>
            <person name="Teshima H."/>
            <person name="Detter J.C."/>
            <person name="Han C."/>
            <person name="Tapia R."/>
            <person name="Land M."/>
            <person name="Hauser L."/>
            <person name="Kyrpides N."/>
            <person name="Ivanova N."/>
            <person name="Pagani I."/>
            <person name="Kitzmiller T."/>
            <person name="Lynd L."/>
            <person name="Izquierdo J."/>
            <person name="Woyke T."/>
        </authorList>
    </citation>
    <scope>NUCLEOTIDE SEQUENCE [LARGE SCALE GENOMIC DNA]</scope>
    <source>
        <strain evidence="3">DSM 19732 / NBRC 101661 / EBR45</strain>
    </source>
</reference>
<dbReference type="STRING" id="720554.Clocl_1009"/>
<dbReference type="RefSeq" id="WP_014254304.1">
    <property type="nucleotide sequence ID" value="NC_016627.1"/>
</dbReference>
<dbReference type="HOGENOM" id="CLU_2615743_0_0_9"/>
<accession>G8LX34</accession>
<evidence type="ECO:0000256" key="1">
    <source>
        <dbReference type="SAM" id="MobiDB-lite"/>
    </source>
</evidence>